<name>A0A2P5X1K3_GOSBA</name>
<evidence type="ECO:0000313" key="2">
    <source>
        <dbReference type="Proteomes" id="UP000239757"/>
    </source>
</evidence>
<evidence type="ECO:0000313" key="1">
    <source>
        <dbReference type="EMBL" id="PPR97191.1"/>
    </source>
</evidence>
<dbReference type="AlphaFoldDB" id="A0A2P5X1K3"/>
<gene>
    <name evidence="1" type="ORF">GOBAR_AA23485</name>
</gene>
<protein>
    <submittedName>
        <fullName evidence="1">Uncharacterized protein</fullName>
    </submittedName>
</protein>
<proteinExistence type="predicted"/>
<organism evidence="1 2">
    <name type="scientific">Gossypium barbadense</name>
    <name type="common">Sea Island cotton</name>
    <name type="synonym">Hibiscus barbadensis</name>
    <dbReference type="NCBI Taxonomy" id="3634"/>
    <lineage>
        <taxon>Eukaryota</taxon>
        <taxon>Viridiplantae</taxon>
        <taxon>Streptophyta</taxon>
        <taxon>Embryophyta</taxon>
        <taxon>Tracheophyta</taxon>
        <taxon>Spermatophyta</taxon>
        <taxon>Magnoliopsida</taxon>
        <taxon>eudicotyledons</taxon>
        <taxon>Gunneridae</taxon>
        <taxon>Pentapetalae</taxon>
        <taxon>rosids</taxon>
        <taxon>malvids</taxon>
        <taxon>Malvales</taxon>
        <taxon>Malvaceae</taxon>
        <taxon>Malvoideae</taxon>
        <taxon>Gossypium</taxon>
    </lineage>
</organism>
<sequence length="139" mass="14113">MPSITLCSIGASLDPVVCRVLAPPRAVAAAPACTARLSQHPASAQATAQSYDQALALLPSRRAASDTTRSPLLAQSSERLLSWLARLRPPASRIPHESAVLASALAPPAPTRGALVAAACSVTALTHASVAQNLGQPAP</sequence>
<dbReference type="Proteomes" id="UP000239757">
    <property type="component" value="Unassembled WGS sequence"/>
</dbReference>
<dbReference type="EMBL" id="KZ665915">
    <property type="protein sequence ID" value="PPR97191.1"/>
    <property type="molecule type" value="Genomic_DNA"/>
</dbReference>
<accession>A0A2P5X1K3</accession>
<reference evidence="1 2" key="1">
    <citation type="submission" date="2015-01" db="EMBL/GenBank/DDBJ databases">
        <title>Genome of allotetraploid Gossypium barbadense reveals genomic plasticity and fiber elongation in cotton evolution.</title>
        <authorList>
            <person name="Chen X."/>
            <person name="Liu X."/>
            <person name="Zhao B."/>
            <person name="Zheng H."/>
            <person name="Hu Y."/>
            <person name="Lu G."/>
            <person name="Yang C."/>
            <person name="Chen J."/>
            <person name="Shan C."/>
            <person name="Zhang L."/>
            <person name="Zhou Y."/>
            <person name="Wang L."/>
            <person name="Guo W."/>
            <person name="Bai Y."/>
            <person name="Ruan J."/>
            <person name="Shangguan X."/>
            <person name="Mao Y."/>
            <person name="Jiang J."/>
            <person name="Zhu Y."/>
            <person name="Lei J."/>
            <person name="Kang H."/>
            <person name="Chen S."/>
            <person name="He X."/>
            <person name="Wang R."/>
            <person name="Wang Y."/>
            <person name="Chen J."/>
            <person name="Wang L."/>
            <person name="Yu S."/>
            <person name="Wang B."/>
            <person name="Wei J."/>
            <person name="Song S."/>
            <person name="Lu X."/>
            <person name="Gao Z."/>
            <person name="Gu W."/>
            <person name="Deng X."/>
            <person name="Ma D."/>
            <person name="Wang S."/>
            <person name="Liang W."/>
            <person name="Fang L."/>
            <person name="Cai C."/>
            <person name="Zhu X."/>
            <person name="Zhou B."/>
            <person name="Zhang Y."/>
            <person name="Chen Z."/>
            <person name="Xu S."/>
            <person name="Zhu R."/>
            <person name="Wang S."/>
            <person name="Zhang T."/>
            <person name="Zhao G."/>
        </authorList>
    </citation>
    <scope>NUCLEOTIDE SEQUENCE [LARGE SCALE GENOMIC DNA]</scope>
    <source>
        <strain evidence="2">cv. Xinhai21</strain>
        <tissue evidence="1">Leaf</tissue>
    </source>
</reference>